<proteinExistence type="inferred from homology"/>
<dbReference type="PANTHER" id="PTHR45754:SF3">
    <property type="entry name" value="METHYLENETETRAHYDROFOLATE REDUCTASE (NADPH)"/>
    <property type="match status" value="1"/>
</dbReference>
<evidence type="ECO:0000313" key="14">
    <source>
        <dbReference type="Proteomes" id="UP000298616"/>
    </source>
</evidence>
<evidence type="ECO:0000256" key="12">
    <source>
        <dbReference type="RuleBase" id="RU003862"/>
    </source>
</evidence>
<dbReference type="InterPro" id="IPR029041">
    <property type="entry name" value="FAD-linked_oxidoreductase-like"/>
</dbReference>
<dbReference type="NCBIfam" id="TIGR00676">
    <property type="entry name" value="fadh2"/>
    <property type="match status" value="1"/>
</dbReference>
<evidence type="ECO:0000256" key="4">
    <source>
        <dbReference type="ARBA" id="ARBA00022605"/>
    </source>
</evidence>
<dbReference type="EC" id="1.5.1.54" evidence="12"/>
<dbReference type="GO" id="GO:0005829">
    <property type="term" value="C:cytosol"/>
    <property type="evidence" value="ECO:0007669"/>
    <property type="project" value="InterPro"/>
</dbReference>
<keyword evidence="7 12" id="KW-0560">Oxidoreductase</keyword>
<dbReference type="InterPro" id="IPR003171">
    <property type="entry name" value="Mehydrof_redctse-like"/>
</dbReference>
<keyword evidence="6 12" id="KW-0274">FAD</keyword>
<dbReference type="OrthoDB" id="9812555at2"/>
<dbReference type="Pfam" id="PF02219">
    <property type="entry name" value="MTHFR"/>
    <property type="match status" value="1"/>
</dbReference>
<evidence type="ECO:0000256" key="11">
    <source>
        <dbReference type="ARBA" id="ARBA00048628"/>
    </source>
</evidence>
<name>A0A4D7JMY7_9BACT</name>
<dbReference type="KEGG" id="fpf:DCC35_09015"/>
<dbReference type="Proteomes" id="UP000298616">
    <property type="component" value="Chromosome"/>
</dbReference>
<keyword evidence="9" id="KW-0486">Methionine biosynthesis</keyword>
<dbReference type="GO" id="GO:0106312">
    <property type="term" value="F:methylenetetrahydrofolate reductase (NADH) activity"/>
    <property type="evidence" value="ECO:0007669"/>
    <property type="project" value="UniProtKB-EC"/>
</dbReference>
<comment type="pathway">
    <text evidence="10">Amino-acid biosynthesis; L-methionine biosynthesis via de novo pathway.</text>
</comment>
<organism evidence="13 14">
    <name type="scientific">Mangrovivirga cuniculi</name>
    <dbReference type="NCBI Taxonomy" id="2715131"/>
    <lineage>
        <taxon>Bacteria</taxon>
        <taxon>Pseudomonadati</taxon>
        <taxon>Bacteroidota</taxon>
        <taxon>Cytophagia</taxon>
        <taxon>Cytophagales</taxon>
        <taxon>Mangrovivirgaceae</taxon>
        <taxon>Mangrovivirga</taxon>
    </lineage>
</organism>
<dbReference type="Gene3D" id="3.20.20.220">
    <property type="match status" value="1"/>
</dbReference>
<dbReference type="CDD" id="cd00537">
    <property type="entry name" value="MTHFR"/>
    <property type="match status" value="1"/>
</dbReference>
<sequence>MKVTEHFEKADKTLFTFEILPPLKGENIQKLYDHLDPLMEFKPPFIDVTYHREEFTYKKRENGLLERQIIRKRPGTVGICAAIKNKYNVDTVPHLICGGFSKEETENALIDLHFLGINNVLVLRGDAMSSEPKFRAEENGHNFASELLEQVKNMNDGIYLDEDLTNAEHTDFCIGVAGYPEKHFEAPNMATDLKYLKLKVDMGAQYIVTQMFFDNKKFIKFVEDCRKMDINVPIIPGLKPITTLNHLSSLPRHFYIDLPDDLVNEVEKCKNNTDVREVGVEWAIHQSKELLDFGVPSLHFYSMGKAEPVRRIASALF</sequence>
<keyword evidence="14" id="KW-1185">Reference proteome</keyword>
<comment type="pathway">
    <text evidence="2 12">One-carbon metabolism; tetrahydrofolate interconversion.</text>
</comment>
<keyword evidence="5 12" id="KW-0285">Flavoprotein</keyword>
<evidence type="ECO:0000256" key="10">
    <source>
        <dbReference type="ARBA" id="ARBA00034478"/>
    </source>
</evidence>
<comment type="cofactor">
    <cofactor evidence="1 12">
        <name>FAD</name>
        <dbReference type="ChEBI" id="CHEBI:57692"/>
    </cofactor>
</comment>
<dbReference type="SUPFAM" id="SSF51730">
    <property type="entry name" value="FAD-linked oxidoreductase"/>
    <property type="match status" value="1"/>
</dbReference>
<evidence type="ECO:0000256" key="1">
    <source>
        <dbReference type="ARBA" id="ARBA00001974"/>
    </source>
</evidence>
<dbReference type="FunFam" id="3.20.20.220:FF:000015">
    <property type="entry name" value="Methylenetetrahydrofolate reductase"/>
    <property type="match status" value="1"/>
</dbReference>
<accession>A0A4D7JMY7</accession>
<dbReference type="AlphaFoldDB" id="A0A4D7JMY7"/>
<evidence type="ECO:0000313" key="13">
    <source>
        <dbReference type="EMBL" id="QCK14870.1"/>
    </source>
</evidence>
<dbReference type="InterPro" id="IPR004620">
    <property type="entry name" value="MTHF_reductase_bac"/>
</dbReference>
<dbReference type="RefSeq" id="WP_137090456.1">
    <property type="nucleotide sequence ID" value="NZ_CP028923.1"/>
</dbReference>
<dbReference type="EMBL" id="CP028923">
    <property type="protein sequence ID" value="QCK14870.1"/>
    <property type="molecule type" value="Genomic_DNA"/>
</dbReference>
<keyword evidence="8" id="KW-0520">NAD</keyword>
<reference evidence="13 14" key="1">
    <citation type="submission" date="2018-04" db="EMBL/GenBank/DDBJ databases">
        <title>Complete genome uncultured novel isolate.</title>
        <authorList>
            <person name="Merlino G."/>
        </authorList>
    </citation>
    <scope>NUCLEOTIDE SEQUENCE [LARGE SCALE GENOMIC DNA]</scope>
    <source>
        <strain evidence="14">R1DC9</strain>
    </source>
</reference>
<evidence type="ECO:0000256" key="8">
    <source>
        <dbReference type="ARBA" id="ARBA00023027"/>
    </source>
</evidence>
<dbReference type="GO" id="GO:0009086">
    <property type="term" value="P:methionine biosynthetic process"/>
    <property type="evidence" value="ECO:0007669"/>
    <property type="project" value="UniProtKB-KW"/>
</dbReference>
<dbReference type="GO" id="GO:0035999">
    <property type="term" value="P:tetrahydrofolate interconversion"/>
    <property type="evidence" value="ECO:0007669"/>
    <property type="project" value="UniProtKB-UniPathway"/>
</dbReference>
<evidence type="ECO:0000256" key="6">
    <source>
        <dbReference type="ARBA" id="ARBA00022827"/>
    </source>
</evidence>
<comment type="similarity">
    <text evidence="3 12">Belongs to the methylenetetrahydrofolate reductase family.</text>
</comment>
<dbReference type="GO" id="GO:0071949">
    <property type="term" value="F:FAD binding"/>
    <property type="evidence" value="ECO:0007669"/>
    <property type="project" value="TreeGrafter"/>
</dbReference>
<evidence type="ECO:0000256" key="5">
    <source>
        <dbReference type="ARBA" id="ARBA00022630"/>
    </source>
</evidence>
<evidence type="ECO:0000256" key="7">
    <source>
        <dbReference type="ARBA" id="ARBA00023002"/>
    </source>
</evidence>
<comment type="catalytic activity">
    <reaction evidence="11">
        <text>(6S)-5-methyl-5,6,7,8-tetrahydrofolate + NAD(+) = (6R)-5,10-methylene-5,6,7,8-tetrahydrofolate + NADH + H(+)</text>
        <dbReference type="Rhea" id="RHEA:19821"/>
        <dbReference type="ChEBI" id="CHEBI:15378"/>
        <dbReference type="ChEBI" id="CHEBI:15636"/>
        <dbReference type="ChEBI" id="CHEBI:18608"/>
        <dbReference type="ChEBI" id="CHEBI:57540"/>
        <dbReference type="ChEBI" id="CHEBI:57945"/>
        <dbReference type="EC" id="1.5.1.54"/>
    </reaction>
    <physiologicalReaction direction="right-to-left" evidence="11">
        <dbReference type="Rhea" id="RHEA:19823"/>
    </physiologicalReaction>
</comment>
<evidence type="ECO:0000256" key="3">
    <source>
        <dbReference type="ARBA" id="ARBA00006743"/>
    </source>
</evidence>
<dbReference type="PANTHER" id="PTHR45754">
    <property type="entry name" value="METHYLENETETRAHYDROFOLATE REDUCTASE"/>
    <property type="match status" value="1"/>
</dbReference>
<dbReference type="UniPathway" id="UPA00193"/>
<keyword evidence="4" id="KW-0028">Amino-acid biosynthesis</keyword>
<protein>
    <recommendedName>
        <fullName evidence="12">Methylenetetrahydrofolate reductase</fullName>
        <ecNumber evidence="12">1.5.1.54</ecNumber>
    </recommendedName>
</protein>
<gene>
    <name evidence="13" type="primary">metF</name>
    <name evidence="13" type="ORF">DCC35_09015</name>
</gene>
<evidence type="ECO:0000256" key="2">
    <source>
        <dbReference type="ARBA" id="ARBA00004777"/>
    </source>
</evidence>
<evidence type="ECO:0000256" key="9">
    <source>
        <dbReference type="ARBA" id="ARBA00023167"/>
    </source>
</evidence>